<organism evidence="2 3">
    <name type="scientific">Vibrio phage 1.169.O._10N.261.52.B1</name>
    <dbReference type="NCBI Taxonomy" id="1881213"/>
    <lineage>
        <taxon>Viruses</taxon>
        <taxon>Duplodnaviria</taxon>
        <taxon>Heunggongvirae</taxon>
        <taxon>Uroviricota</taxon>
        <taxon>Caudoviricetes</taxon>
        <taxon>Schitoviridae</taxon>
        <taxon>Mukerjeevirus</taxon>
        <taxon>Mukerjeevirus mv52B1</taxon>
    </lineage>
</organism>
<evidence type="ECO:0000259" key="1">
    <source>
        <dbReference type="Pfam" id="PF13392"/>
    </source>
</evidence>
<dbReference type="Pfam" id="PF13392">
    <property type="entry name" value="HNH_3"/>
    <property type="match status" value="1"/>
</dbReference>
<reference evidence="2 3" key="1">
    <citation type="submission" date="2017-11" db="EMBL/GenBank/DDBJ databases">
        <title>A major lineage of nontailed dsDNA viruses as unrecognized killers of marine bacteria.</title>
        <authorList>
            <person name="Kauffman K.M."/>
            <person name="Hussain F.A."/>
            <person name="Yang J."/>
            <person name="Arevalo P."/>
            <person name="Brown J.M."/>
            <person name="Chang W.K."/>
            <person name="VanInsberghe D."/>
            <person name="Elsherbini J."/>
            <person name="Cutler M.B."/>
            <person name="Kelly L."/>
            <person name="Polz M.F."/>
        </authorList>
    </citation>
    <scope>NUCLEOTIDE SEQUENCE [LARGE SCALE GENOMIC DNA]</scope>
</reference>
<dbReference type="SUPFAM" id="SSF54060">
    <property type="entry name" value="His-Me finger endonucleases"/>
    <property type="match status" value="1"/>
</dbReference>
<dbReference type="InterPro" id="IPR003615">
    <property type="entry name" value="HNH_nuc"/>
</dbReference>
<dbReference type="Gene3D" id="3.90.75.20">
    <property type="match status" value="1"/>
</dbReference>
<dbReference type="Proteomes" id="UP000267376">
    <property type="component" value="Segment"/>
</dbReference>
<protein>
    <recommendedName>
        <fullName evidence="1">HNH nuclease domain-containing protein</fullName>
    </recommendedName>
</protein>
<feature type="domain" description="HNH nuclease" evidence="1">
    <location>
        <begin position="65"/>
        <end position="108"/>
    </location>
</feature>
<sequence>MTKNVNKYLHIILDEFYLDADENVRRKKDGYHMRFKQHDLATFHIGQQGYHYIQIPQGVRRRVTKHEIVWVLVHGAFPVGKMIDHRDGNPDNNRSSNLRLVTHLENNRNRKKRADNTSGVTGIRWSDYHKHYVIRRTVGSKRLSRSRKTFDEALAVLEDLKQMDTTYTSRHGK</sequence>
<accession>A0A2I7REL3</accession>
<dbReference type="EMBL" id="MG592536">
    <property type="protein sequence ID" value="AUR92079.1"/>
    <property type="molecule type" value="Genomic_DNA"/>
</dbReference>
<name>A0A2I7REL3_9CAUD</name>
<evidence type="ECO:0000313" key="3">
    <source>
        <dbReference type="Proteomes" id="UP000267376"/>
    </source>
</evidence>
<keyword evidence="3" id="KW-1185">Reference proteome</keyword>
<gene>
    <name evidence="2" type="ORF">NVP1169O_51</name>
</gene>
<dbReference type="InterPro" id="IPR044925">
    <property type="entry name" value="His-Me_finger_sf"/>
</dbReference>
<evidence type="ECO:0000313" key="2">
    <source>
        <dbReference type="EMBL" id="AUR92079.1"/>
    </source>
</evidence>
<proteinExistence type="predicted"/>